<feature type="transmembrane region" description="Helical" evidence="10">
    <location>
        <begin position="87"/>
        <end position="105"/>
    </location>
</feature>
<feature type="domain" description="Vitamin K epoxide reductase" evidence="11">
    <location>
        <begin position="23"/>
        <end position="164"/>
    </location>
</feature>
<organism evidence="12">
    <name type="scientific">freshwater metagenome</name>
    <dbReference type="NCBI Taxonomy" id="449393"/>
    <lineage>
        <taxon>unclassified sequences</taxon>
        <taxon>metagenomes</taxon>
        <taxon>ecological metagenomes</taxon>
    </lineage>
</organism>
<feature type="transmembrane region" description="Helical" evidence="10">
    <location>
        <begin position="111"/>
        <end position="132"/>
    </location>
</feature>
<evidence type="ECO:0000256" key="9">
    <source>
        <dbReference type="ARBA" id="ARBA00023284"/>
    </source>
</evidence>
<evidence type="ECO:0000313" key="12">
    <source>
        <dbReference type="EMBL" id="CAB4918169.1"/>
    </source>
</evidence>
<dbReference type="Gene3D" id="1.20.1440.130">
    <property type="entry name" value="VKOR domain"/>
    <property type="match status" value="1"/>
</dbReference>
<dbReference type="InterPro" id="IPR041714">
    <property type="entry name" value="VKOR_Actinobacteria"/>
</dbReference>
<evidence type="ECO:0000256" key="5">
    <source>
        <dbReference type="ARBA" id="ARBA00022989"/>
    </source>
</evidence>
<keyword evidence="3 10" id="KW-0812">Transmembrane</keyword>
<evidence type="ECO:0000256" key="1">
    <source>
        <dbReference type="ARBA" id="ARBA00004141"/>
    </source>
</evidence>
<dbReference type="SMART" id="SM00756">
    <property type="entry name" value="VKc"/>
    <property type="match status" value="1"/>
</dbReference>
<feature type="transmembrane region" description="Helical" evidence="10">
    <location>
        <begin position="139"/>
        <end position="160"/>
    </location>
</feature>
<dbReference type="InterPro" id="IPR038354">
    <property type="entry name" value="VKOR_sf"/>
</dbReference>
<comment type="subcellular location">
    <subcellularLocation>
        <location evidence="1">Membrane</location>
        <topology evidence="1">Multi-pass membrane protein</topology>
    </subcellularLocation>
</comment>
<dbReference type="GO" id="GO:0016491">
    <property type="term" value="F:oxidoreductase activity"/>
    <property type="evidence" value="ECO:0007669"/>
    <property type="project" value="UniProtKB-KW"/>
</dbReference>
<keyword evidence="9" id="KW-0676">Redox-active center</keyword>
<dbReference type="CDD" id="cd12922">
    <property type="entry name" value="VKOR_5"/>
    <property type="match status" value="1"/>
</dbReference>
<evidence type="ECO:0000256" key="10">
    <source>
        <dbReference type="SAM" id="Phobius"/>
    </source>
</evidence>
<evidence type="ECO:0000256" key="8">
    <source>
        <dbReference type="ARBA" id="ARBA00023157"/>
    </source>
</evidence>
<feature type="transmembrane region" description="Helical" evidence="10">
    <location>
        <begin position="25"/>
        <end position="46"/>
    </location>
</feature>
<evidence type="ECO:0000256" key="7">
    <source>
        <dbReference type="ARBA" id="ARBA00023136"/>
    </source>
</evidence>
<comment type="similarity">
    <text evidence="2">Belongs to the VKOR family.</text>
</comment>
<protein>
    <submittedName>
        <fullName evidence="12">Unannotated protein</fullName>
    </submittedName>
</protein>
<evidence type="ECO:0000259" key="11">
    <source>
        <dbReference type="SMART" id="SM00756"/>
    </source>
</evidence>
<dbReference type="Pfam" id="PF07884">
    <property type="entry name" value="VKOR"/>
    <property type="match status" value="1"/>
</dbReference>
<keyword evidence="6" id="KW-0560">Oxidoreductase</keyword>
<name>A0A6J7HRC2_9ZZZZ</name>
<dbReference type="GO" id="GO:0048038">
    <property type="term" value="F:quinone binding"/>
    <property type="evidence" value="ECO:0007669"/>
    <property type="project" value="UniProtKB-KW"/>
</dbReference>
<keyword evidence="5 10" id="KW-1133">Transmembrane helix</keyword>
<dbReference type="InterPro" id="IPR012932">
    <property type="entry name" value="VKOR"/>
</dbReference>
<accession>A0A6J7HRC2</accession>
<sequence length="212" mass="22553">MPSTPLCADRAAAPAPTPTRPFARLLPWLLLAAGALGFASAFALTVEKFTLAANPSYVPTCSINPVLNCGSVMSTEQASVFGFPNSLIGVGGFAALATVGTALLAGAVLSWWFWAVVQVAMTAAVVFVHWLIGQSLYEIGALCPYCMVVWAVTVPAFWYVTLANLDRLTTARGGPGWARAIVRTHSVPLTLWFLTLAGLIAVQFWSYWSTLA</sequence>
<keyword evidence="7 10" id="KW-0472">Membrane</keyword>
<feature type="transmembrane region" description="Helical" evidence="10">
    <location>
        <begin position="189"/>
        <end position="208"/>
    </location>
</feature>
<keyword evidence="4" id="KW-0874">Quinone</keyword>
<dbReference type="GO" id="GO:0016020">
    <property type="term" value="C:membrane"/>
    <property type="evidence" value="ECO:0007669"/>
    <property type="project" value="UniProtKB-SubCell"/>
</dbReference>
<evidence type="ECO:0000256" key="2">
    <source>
        <dbReference type="ARBA" id="ARBA00006214"/>
    </source>
</evidence>
<gene>
    <name evidence="12" type="ORF">UFOPK3472_03433</name>
</gene>
<evidence type="ECO:0000256" key="3">
    <source>
        <dbReference type="ARBA" id="ARBA00022692"/>
    </source>
</evidence>
<reference evidence="12" key="1">
    <citation type="submission" date="2020-05" db="EMBL/GenBank/DDBJ databases">
        <authorList>
            <person name="Chiriac C."/>
            <person name="Salcher M."/>
            <person name="Ghai R."/>
            <person name="Kavagutti S V."/>
        </authorList>
    </citation>
    <scope>NUCLEOTIDE SEQUENCE</scope>
</reference>
<evidence type="ECO:0000256" key="4">
    <source>
        <dbReference type="ARBA" id="ARBA00022719"/>
    </source>
</evidence>
<dbReference type="EMBL" id="CAFBLX010000337">
    <property type="protein sequence ID" value="CAB4918169.1"/>
    <property type="molecule type" value="Genomic_DNA"/>
</dbReference>
<dbReference type="AlphaFoldDB" id="A0A6J7HRC2"/>
<keyword evidence="8" id="KW-1015">Disulfide bond</keyword>
<evidence type="ECO:0000256" key="6">
    <source>
        <dbReference type="ARBA" id="ARBA00023002"/>
    </source>
</evidence>
<proteinExistence type="inferred from homology"/>